<dbReference type="Proteomes" id="UP000664859">
    <property type="component" value="Unassembled WGS sequence"/>
</dbReference>
<evidence type="ECO:0000256" key="3">
    <source>
        <dbReference type="ARBA" id="ARBA00023002"/>
    </source>
</evidence>
<dbReference type="PIRSF" id="PIRSF000303">
    <property type="entry name" value="Glutathion_perox"/>
    <property type="match status" value="1"/>
</dbReference>
<dbReference type="InterPro" id="IPR000889">
    <property type="entry name" value="Glutathione_peroxidase"/>
</dbReference>
<proteinExistence type="inferred from homology"/>
<dbReference type="Pfam" id="PF00255">
    <property type="entry name" value="GSHPx"/>
    <property type="match status" value="1"/>
</dbReference>
<keyword evidence="3 5" id="KW-0560">Oxidoreductase</keyword>
<dbReference type="PRINTS" id="PR01011">
    <property type="entry name" value="GLUTPROXDASE"/>
</dbReference>
<dbReference type="PANTHER" id="PTHR11592:SF78">
    <property type="entry name" value="GLUTATHIONE PEROXIDASE"/>
    <property type="match status" value="1"/>
</dbReference>
<dbReference type="CDD" id="cd00340">
    <property type="entry name" value="GSH_Peroxidase"/>
    <property type="match status" value="1"/>
</dbReference>
<keyword evidence="2 5" id="KW-0575">Peroxidase</keyword>
<evidence type="ECO:0000256" key="5">
    <source>
        <dbReference type="RuleBase" id="RU000499"/>
    </source>
</evidence>
<dbReference type="PANTHER" id="PTHR11592">
    <property type="entry name" value="GLUTATHIONE PEROXIDASE"/>
    <property type="match status" value="1"/>
</dbReference>
<evidence type="ECO:0000256" key="4">
    <source>
        <dbReference type="PIRSR" id="PIRSR000303-1"/>
    </source>
</evidence>
<dbReference type="EMBL" id="JAFCMP010000061">
    <property type="protein sequence ID" value="KAG5188887.1"/>
    <property type="molecule type" value="Genomic_DNA"/>
</dbReference>
<dbReference type="SUPFAM" id="SSF52833">
    <property type="entry name" value="Thioredoxin-like"/>
    <property type="match status" value="1"/>
</dbReference>
<organism evidence="6 7">
    <name type="scientific">Tribonema minus</name>
    <dbReference type="NCBI Taxonomy" id="303371"/>
    <lineage>
        <taxon>Eukaryota</taxon>
        <taxon>Sar</taxon>
        <taxon>Stramenopiles</taxon>
        <taxon>Ochrophyta</taxon>
        <taxon>PX clade</taxon>
        <taxon>Xanthophyceae</taxon>
        <taxon>Tribonematales</taxon>
        <taxon>Tribonemataceae</taxon>
        <taxon>Tribonema</taxon>
    </lineage>
</organism>
<dbReference type="GO" id="GO:0006979">
    <property type="term" value="P:response to oxidative stress"/>
    <property type="evidence" value="ECO:0007669"/>
    <property type="project" value="InterPro"/>
</dbReference>
<accession>A0A835ZB32</accession>
<sequence length="173" mass="19335">MVPFKGKQVKVGDQLGPKATLVVNVASYCALTPQYKDLVQLWDLYHDQGLQILAMPCNQFGQQEPEADVDVIRKDMKARFNVQFPIFDKIDVNGATTHPLYAAMKSYEPELSGYGPKVNWNFEKFLLDASGTPVRRYRPGVLVTDPTVLDDVAALIKKGKLSARKKATSVNNY</sequence>
<reference evidence="6" key="1">
    <citation type="submission" date="2021-02" db="EMBL/GenBank/DDBJ databases">
        <title>First Annotated Genome of the Yellow-green Alga Tribonema minus.</title>
        <authorList>
            <person name="Mahan K.M."/>
        </authorList>
    </citation>
    <scope>NUCLEOTIDE SEQUENCE</scope>
    <source>
        <strain evidence="6">UTEX B ZZ1240</strain>
    </source>
</reference>
<dbReference type="AlphaFoldDB" id="A0A835ZB32"/>
<feature type="active site" evidence="4">
    <location>
        <position position="29"/>
    </location>
</feature>
<dbReference type="InterPro" id="IPR036249">
    <property type="entry name" value="Thioredoxin-like_sf"/>
</dbReference>
<evidence type="ECO:0000256" key="2">
    <source>
        <dbReference type="ARBA" id="ARBA00022559"/>
    </source>
</evidence>
<name>A0A835ZB32_9STRA</name>
<dbReference type="Gene3D" id="3.40.30.10">
    <property type="entry name" value="Glutaredoxin"/>
    <property type="match status" value="1"/>
</dbReference>
<comment type="caution">
    <text evidence="6">The sequence shown here is derived from an EMBL/GenBank/DDBJ whole genome shotgun (WGS) entry which is preliminary data.</text>
</comment>
<evidence type="ECO:0000313" key="6">
    <source>
        <dbReference type="EMBL" id="KAG5188887.1"/>
    </source>
</evidence>
<comment type="similarity">
    <text evidence="1 5">Belongs to the glutathione peroxidase family.</text>
</comment>
<dbReference type="OrthoDB" id="446890at2759"/>
<keyword evidence="7" id="KW-1185">Reference proteome</keyword>
<dbReference type="GO" id="GO:0004601">
    <property type="term" value="F:peroxidase activity"/>
    <property type="evidence" value="ECO:0007669"/>
    <property type="project" value="UniProtKB-KW"/>
</dbReference>
<gene>
    <name evidence="6" type="ORF">JKP88DRAFT_233794</name>
</gene>
<evidence type="ECO:0000313" key="7">
    <source>
        <dbReference type="Proteomes" id="UP000664859"/>
    </source>
</evidence>
<evidence type="ECO:0000256" key="1">
    <source>
        <dbReference type="ARBA" id="ARBA00006926"/>
    </source>
</evidence>
<dbReference type="PROSITE" id="PS51355">
    <property type="entry name" value="GLUTATHIONE_PEROXID_3"/>
    <property type="match status" value="1"/>
</dbReference>
<protein>
    <recommendedName>
        <fullName evidence="5">Glutathione peroxidase</fullName>
    </recommendedName>
</protein>